<organism evidence="2 3">
    <name type="scientific">Deinococcus rhizophilus</name>
    <dbReference type="NCBI Taxonomy" id="3049544"/>
    <lineage>
        <taxon>Bacteria</taxon>
        <taxon>Thermotogati</taxon>
        <taxon>Deinococcota</taxon>
        <taxon>Deinococci</taxon>
        <taxon>Deinococcales</taxon>
        <taxon>Deinococcaceae</taxon>
        <taxon>Deinococcus</taxon>
    </lineage>
</organism>
<evidence type="ECO:0000256" key="1">
    <source>
        <dbReference type="SAM" id="MobiDB-lite"/>
    </source>
</evidence>
<feature type="region of interest" description="Disordered" evidence="1">
    <location>
        <begin position="91"/>
        <end position="258"/>
    </location>
</feature>
<dbReference type="Proteomes" id="UP001302059">
    <property type="component" value="Unassembled WGS sequence"/>
</dbReference>
<feature type="compositionally biased region" description="Low complexity" evidence="1">
    <location>
        <begin position="92"/>
        <end position="122"/>
    </location>
</feature>
<proteinExistence type="predicted"/>
<protein>
    <submittedName>
        <fullName evidence="2">Uncharacterized protein</fullName>
    </submittedName>
</protein>
<sequence>MTRPSVQPTPPAPSEVEYVRKLSLAILSTLQAKGLLSADEVDAILIAARRAAQGVSAAAPAPAAPRLGAAPVMQVTVQPTTALAFHSHARMPQAEPGAEAAAPETAPDTPQESAPAAGAASPELEEQPIPDEPQATEPPEPLTVEAPSQPTALGPDVVEEDGAVLAAALDMETPDEPETQAAEAPSATERPDARPVTPEAPEVEPPAQTIVIGPDEVAETTEPPAPVLADDLVLDGPAGAKPTEKPRPSVPTFDLKLD</sequence>
<dbReference type="EMBL" id="JASNGB010000077">
    <property type="protein sequence ID" value="MDL2344389.1"/>
    <property type="molecule type" value="Genomic_DNA"/>
</dbReference>
<evidence type="ECO:0000313" key="2">
    <source>
        <dbReference type="EMBL" id="MDL2344389.1"/>
    </source>
</evidence>
<reference evidence="2 3" key="1">
    <citation type="submission" date="2023-05" db="EMBL/GenBank/DDBJ databases">
        <authorList>
            <person name="Gao F."/>
        </authorList>
    </citation>
    <scope>NUCLEOTIDE SEQUENCE [LARGE SCALE GENOMIC DNA]</scope>
    <source>
        <strain evidence="2 3">MIMF12</strain>
    </source>
</reference>
<evidence type="ECO:0000313" key="3">
    <source>
        <dbReference type="Proteomes" id="UP001302059"/>
    </source>
</evidence>
<gene>
    <name evidence="2" type="ORF">QOL99_09505</name>
</gene>
<comment type="caution">
    <text evidence="2">The sequence shown here is derived from an EMBL/GenBank/DDBJ whole genome shotgun (WGS) entry which is preliminary data.</text>
</comment>
<name>A0ABT7JL60_9DEIO</name>
<accession>A0ABT7JL60</accession>
<keyword evidence="3" id="KW-1185">Reference proteome</keyword>
<dbReference type="RefSeq" id="WP_285523308.1">
    <property type="nucleotide sequence ID" value="NZ_JASNGB010000077.1"/>
</dbReference>